<dbReference type="EMBL" id="ATHJ01000006">
    <property type="protein sequence ID" value="EPR45043.1"/>
    <property type="molecule type" value="Genomic_DNA"/>
</dbReference>
<dbReference type="OrthoDB" id="5422713at2"/>
<sequence>MDEKFLEFWGNLLLNAARSKKQTDELMRWLKLGFPGITASPGSTSPGSGFEEMIAVFRKLYGLDKIPEKSEDAQKVWADALKNFQNSFQDYLAFSGVVSRKEHLALVEKYEKLKAKCSDQEETIRHLRMLLEDQKEEEEESPPIAPLQDIVRNQGELFQKMMTDFSRCFSTEKSASNPKADTKREEEEEEKNDSPDRSDPSV</sequence>
<dbReference type="STRING" id="897.B2D07_02675"/>
<feature type="coiled-coil region" evidence="1">
    <location>
        <begin position="110"/>
        <end position="137"/>
    </location>
</feature>
<feature type="compositionally biased region" description="Basic and acidic residues" evidence="2">
    <location>
        <begin position="192"/>
        <end position="202"/>
    </location>
</feature>
<feature type="region of interest" description="Disordered" evidence="2">
    <location>
        <begin position="168"/>
        <end position="202"/>
    </location>
</feature>
<dbReference type="Proteomes" id="UP000014977">
    <property type="component" value="Unassembled WGS sequence"/>
</dbReference>
<dbReference type="RefSeq" id="WP_020875263.1">
    <property type="nucleotide sequence ID" value="NZ_ATHJ01000006.1"/>
</dbReference>
<keyword evidence="1" id="KW-0175">Coiled coil</keyword>
<proteinExistence type="predicted"/>
<evidence type="ECO:0000313" key="3">
    <source>
        <dbReference type="EMBL" id="EPR45043.1"/>
    </source>
</evidence>
<reference evidence="3 4" key="1">
    <citation type="journal article" date="2013" name="Genome Announc.">
        <title>Draft genome sequences for three mercury-methylating, sulfate-reducing bacteria.</title>
        <authorList>
            <person name="Brown S.D."/>
            <person name="Hurt R.A.Jr."/>
            <person name="Gilmour C.C."/>
            <person name="Elias D.A."/>
        </authorList>
    </citation>
    <scope>NUCLEOTIDE SEQUENCE [LARGE SCALE GENOMIC DNA]</scope>
    <source>
        <strain evidence="3 4">DSM 2059</strain>
    </source>
</reference>
<name>S7VKE0_DESML</name>
<accession>S7VKE0</accession>
<feature type="compositionally biased region" description="Polar residues" evidence="2">
    <location>
        <begin position="168"/>
        <end position="179"/>
    </location>
</feature>
<comment type="caution">
    <text evidence="3">The sequence shown here is derived from an EMBL/GenBank/DDBJ whole genome shotgun (WGS) entry which is preliminary data.</text>
</comment>
<organism evidence="3 4">
    <name type="scientific">Desulfococcus multivorans DSM 2059</name>
    <dbReference type="NCBI Taxonomy" id="1121405"/>
    <lineage>
        <taxon>Bacteria</taxon>
        <taxon>Pseudomonadati</taxon>
        <taxon>Thermodesulfobacteriota</taxon>
        <taxon>Desulfobacteria</taxon>
        <taxon>Desulfobacterales</taxon>
        <taxon>Desulfococcaceae</taxon>
        <taxon>Desulfococcus</taxon>
    </lineage>
</organism>
<protein>
    <submittedName>
        <fullName evidence="3">Uncharacterized protein</fullName>
    </submittedName>
</protein>
<dbReference type="eggNOG" id="ENOG502ZK8G">
    <property type="taxonomic scope" value="Bacteria"/>
</dbReference>
<gene>
    <name evidence="3" type="ORF">dsmv_3711</name>
</gene>
<evidence type="ECO:0000256" key="2">
    <source>
        <dbReference type="SAM" id="MobiDB-lite"/>
    </source>
</evidence>
<dbReference type="AlphaFoldDB" id="S7VKE0"/>
<evidence type="ECO:0000313" key="4">
    <source>
        <dbReference type="Proteomes" id="UP000014977"/>
    </source>
</evidence>
<keyword evidence="4" id="KW-1185">Reference proteome</keyword>
<evidence type="ECO:0000256" key="1">
    <source>
        <dbReference type="SAM" id="Coils"/>
    </source>
</evidence>